<dbReference type="InterPro" id="IPR002403">
    <property type="entry name" value="Cyt_P450_E_grp-IV"/>
</dbReference>
<dbReference type="GO" id="GO:0008395">
    <property type="term" value="F:steroid hydroxylase activity"/>
    <property type="evidence" value="ECO:0007669"/>
    <property type="project" value="TreeGrafter"/>
</dbReference>
<dbReference type="PRINTS" id="PR00465">
    <property type="entry name" value="EP450IV"/>
</dbReference>
<keyword evidence="6 8" id="KW-0408">Iron</keyword>
<evidence type="ECO:0000313" key="12">
    <source>
        <dbReference type="Proteomes" id="UP000002035"/>
    </source>
</evidence>
<keyword evidence="4 8" id="KW-0479">Metal-binding</keyword>
<evidence type="ECO:0000256" key="5">
    <source>
        <dbReference type="ARBA" id="ARBA00023002"/>
    </source>
</evidence>
<name>C5FZP6_ARTOC</name>
<comment type="cofactor">
    <cofactor evidence="1 8">
        <name>heme</name>
        <dbReference type="ChEBI" id="CHEBI:30413"/>
    </cofactor>
</comment>
<sequence length="524" mass="59743">MLSENLSRAFSQTGVIDTAIFRNPFVDRMSQKNTLIGFLVTRPAPCLTIFFLEPQTEAHPGIGHIRGFVANSQELLTRARQYFGDTREPFAITIANQLFYIITNSNDVSSVFRNSTSLTFEIFAQEILHDLGCSESSIKQMYGDPDPTEAGSQKPHTKSPSRMARDFHHHQLFPGGLLDTINIKFIQYFKGSLDLEYLTSQPKYATRIASDAVQVSLFEMSSDLFTNAAQDVYFGKLLRKIAPNLAYDLLEYDDLAWQVLFRYPRFLSTKMVSARNRVFDGLEKYFASPTDERQDTVWFTPTLEKEMRNAGLNNRDIAIMMMTIYWGLSTNTRKSVFWVLAYIIFDAELIATIRREVSAAFEGEKIDVDHITENCPRLRGVWDETLRTTAFSSSVRYVAEDTVIGNKILRKGHRIMMPYRQLHLDESIFGERVAEFDSERFVKDTQLRRYNMGFGGGATQCPGRHLARQVVMVFAAMLVYQFDVALDPPDQEFPKAEEKIPVLGIIGIKTDLSLSLTKRDSSKV</sequence>
<dbReference type="Pfam" id="PF00067">
    <property type="entry name" value="p450"/>
    <property type="match status" value="1"/>
</dbReference>
<dbReference type="InterPro" id="IPR001128">
    <property type="entry name" value="Cyt_P450"/>
</dbReference>
<evidence type="ECO:0000313" key="11">
    <source>
        <dbReference type="EMBL" id="EEQ35349.1"/>
    </source>
</evidence>
<dbReference type="OMA" id="ARMKDKH"/>
<proteinExistence type="inferred from homology"/>
<reference evidence="12" key="1">
    <citation type="journal article" date="2012" name="MBio">
        <title>Comparative genome analysis of Trichophyton rubrum and related dermatophytes reveals candidate genes involved in infection.</title>
        <authorList>
            <person name="Martinez D.A."/>
            <person name="Oliver B.G."/>
            <person name="Graeser Y."/>
            <person name="Goldberg J.M."/>
            <person name="Li W."/>
            <person name="Martinez-Rossi N.M."/>
            <person name="Monod M."/>
            <person name="Shelest E."/>
            <person name="Barton R.C."/>
            <person name="Birch E."/>
            <person name="Brakhage A.A."/>
            <person name="Chen Z."/>
            <person name="Gurr S.J."/>
            <person name="Heiman D."/>
            <person name="Heitman J."/>
            <person name="Kosti I."/>
            <person name="Rossi A."/>
            <person name="Saif S."/>
            <person name="Samalova M."/>
            <person name="Saunders C.W."/>
            <person name="Shea T."/>
            <person name="Summerbell R.C."/>
            <person name="Xu J."/>
            <person name="Young S."/>
            <person name="Zeng Q."/>
            <person name="Birren B.W."/>
            <person name="Cuomo C.A."/>
            <person name="White T.C."/>
        </authorList>
    </citation>
    <scope>NUCLEOTIDE SEQUENCE [LARGE SCALE GENOMIC DNA]</scope>
    <source>
        <strain evidence="12">ATCC MYA-4605 / CBS 113480</strain>
    </source>
</reference>
<dbReference type="OrthoDB" id="3934656at2759"/>
<protein>
    <recommendedName>
        <fullName evidence="13">Cytochrome P450</fullName>
    </recommendedName>
</protein>
<dbReference type="PROSITE" id="PS00086">
    <property type="entry name" value="CYTOCHROME_P450"/>
    <property type="match status" value="1"/>
</dbReference>
<gene>
    <name evidence="11" type="ORF">MCYG_08168</name>
</gene>
<feature type="binding site" description="axial binding residue" evidence="8">
    <location>
        <position position="461"/>
    </location>
    <ligand>
        <name>heme</name>
        <dbReference type="ChEBI" id="CHEBI:30413"/>
    </ligand>
    <ligandPart>
        <name>Fe</name>
        <dbReference type="ChEBI" id="CHEBI:18248"/>
    </ligandPart>
</feature>
<dbReference type="InterPro" id="IPR036396">
    <property type="entry name" value="Cyt_P450_sf"/>
</dbReference>
<dbReference type="InterPro" id="IPR017972">
    <property type="entry name" value="Cyt_P450_CS"/>
</dbReference>
<evidence type="ECO:0000256" key="2">
    <source>
        <dbReference type="ARBA" id="ARBA00010617"/>
    </source>
</evidence>
<dbReference type="CDD" id="cd11040">
    <property type="entry name" value="CYP7_CYP8-like"/>
    <property type="match status" value="1"/>
</dbReference>
<keyword evidence="3 8" id="KW-0349">Heme</keyword>
<evidence type="ECO:0000256" key="9">
    <source>
        <dbReference type="RuleBase" id="RU000461"/>
    </source>
</evidence>
<comment type="similarity">
    <text evidence="2 9">Belongs to the cytochrome P450 family.</text>
</comment>
<evidence type="ECO:0000256" key="1">
    <source>
        <dbReference type="ARBA" id="ARBA00001971"/>
    </source>
</evidence>
<dbReference type="VEuPathDB" id="FungiDB:MCYG_08168"/>
<dbReference type="PANTHER" id="PTHR24304:SF2">
    <property type="entry name" value="24-HYDROXYCHOLESTEROL 7-ALPHA-HYDROXYLASE"/>
    <property type="match status" value="1"/>
</dbReference>
<dbReference type="SUPFAM" id="SSF48264">
    <property type="entry name" value="Cytochrome P450"/>
    <property type="match status" value="1"/>
</dbReference>
<evidence type="ECO:0000256" key="8">
    <source>
        <dbReference type="PIRSR" id="PIRSR602403-1"/>
    </source>
</evidence>
<dbReference type="GeneID" id="9227589"/>
<dbReference type="InterPro" id="IPR050529">
    <property type="entry name" value="CYP450_sterol_14alpha_dmase"/>
</dbReference>
<dbReference type="EMBL" id="DS995708">
    <property type="protein sequence ID" value="EEQ35349.1"/>
    <property type="molecule type" value="Genomic_DNA"/>
</dbReference>
<evidence type="ECO:0000256" key="10">
    <source>
        <dbReference type="SAM" id="MobiDB-lite"/>
    </source>
</evidence>
<dbReference type="GO" id="GO:0016705">
    <property type="term" value="F:oxidoreductase activity, acting on paired donors, with incorporation or reduction of molecular oxygen"/>
    <property type="evidence" value="ECO:0007669"/>
    <property type="project" value="InterPro"/>
</dbReference>
<keyword evidence="7 9" id="KW-0503">Monooxygenase</keyword>
<evidence type="ECO:0008006" key="13">
    <source>
        <dbReference type="Google" id="ProtNLM"/>
    </source>
</evidence>
<dbReference type="GO" id="GO:0020037">
    <property type="term" value="F:heme binding"/>
    <property type="evidence" value="ECO:0007669"/>
    <property type="project" value="InterPro"/>
</dbReference>
<dbReference type="Gene3D" id="1.10.630.10">
    <property type="entry name" value="Cytochrome P450"/>
    <property type="match status" value="1"/>
</dbReference>
<evidence type="ECO:0000256" key="7">
    <source>
        <dbReference type="ARBA" id="ARBA00023033"/>
    </source>
</evidence>
<feature type="region of interest" description="Disordered" evidence="10">
    <location>
        <begin position="142"/>
        <end position="161"/>
    </location>
</feature>
<evidence type="ECO:0000256" key="6">
    <source>
        <dbReference type="ARBA" id="ARBA00023004"/>
    </source>
</evidence>
<keyword evidence="12" id="KW-1185">Reference proteome</keyword>
<dbReference type="eggNOG" id="KOG0684">
    <property type="taxonomic scope" value="Eukaryota"/>
</dbReference>
<organism evidence="11 12">
    <name type="scientific">Arthroderma otae (strain ATCC MYA-4605 / CBS 113480)</name>
    <name type="common">Microsporum canis</name>
    <dbReference type="NCBI Taxonomy" id="554155"/>
    <lineage>
        <taxon>Eukaryota</taxon>
        <taxon>Fungi</taxon>
        <taxon>Dikarya</taxon>
        <taxon>Ascomycota</taxon>
        <taxon>Pezizomycotina</taxon>
        <taxon>Eurotiomycetes</taxon>
        <taxon>Eurotiomycetidae</taxon>
        <taxon>Onygenales</taxon>
        <taxon>Arthrodermataceae</taxon>
        <taxon>Microsporum</taxon>
    </lineage>
</organism>
<dbReference type="AlphaFoldDB" id="C5FZP6"/>
<dbReference type="STRING" id="554155.C5FZP6"/>
<evidence type="ECO:0000256" key="3">
    <source>
        <dbReference type="ARBA" id="ARBA00022617"/>
    </source>
</evidence>
<accession>C5FZP6</accession>
<evidence type="ECO:0000256" key="4">
    <source>
        <dbReference type="ARBA" id="ARBA00022723"/>
    </source>
</evidence>
<dbReference type="HOGENOM" id="CLU_018012_3_0_1"/>
<dbReference type="PANTHER" id="PTHR24304">
    <property type="entry name" value="CYTOCHROME P450 FAMILY 7"/>
    <property type="match status" value="1"/>
</dbReference>
<dbReference type="RefSeq" id="XP_002843085.1">
    <property type="nucleotide sequence ID" value="XM_002843039.1"/>
</dbReference>
<keyword evidence="5 9" id="KW-0560">Oxidoreductase</keyword>
<dbReference type="GO" id="GO:0005506">
    <property type="term" value="F:iron ion binding"/>
    <property type="evidence" value="ECO:0007669"/>
    <property type="project" value="InterPro"/>
</dbReference>
<dbReference type="Proteomes" id="UP000002035">
    <property type="component" value="Unassembled WGS sequence"/>
</dbReference>